<reference evidence="2 3" key="1">
    <citation type="journal article" date="2015" name="Nat. Commun.">
        <title>Outbred genome sequencing and CRISPR/Cas9 gene editing in butterflies.</title>
        <authorList>
            <person name="Li X."/>
            <person name="Fan D."/>
            <person name="Zhang W."/>
            <person name="Liu G."/>
            <person name="Zhang L."/>
            <person name="Zhao L."/>
            <person name="Fang X."/>
            <person name="Chen L."/>
            <person name="Dong Y."/>
            <person name="Chen Y."/>
            <person name="Ding Y."/>
            <person name="Zhao R."/>
            <person name="Feng M."/>
            <person name="Zhu Y."/>
            <person name="Feng Y."/>
            <person name="Jiang X."/>
            <person name="Zhu D."/>
            <person name="Xiang H."/>
            <person name="Feng X."/>
            <person name="Li S."/>
            <person name="Wang J."/>
            <person name="Zhang G."/>
            <person name="Kronforst M.R."/>
            <person name="Wang W."/>
        </authorList>
    </citation>
    <scope>NUCLEOTIDE SEQUENCE [LARGE SCALE GENOMIC DNA]</scope>
    <source>
        <strain evidence="2">Ya'a_city_454_Px</strain>
        <tissue evidence="2">Whole body</tissue>
    </source>
</reference>
<dbReference type="EMBL" id="KQ459144">
    <property type="protein sequence ID" value="KPJ03677.1"/>
    <property type="molecule type" value="Genomic_DNA"/>
</dbReference>
<proteinExistence type="predicted"/>
<dbReference type="Proteomes" id="UP000053268">
    <property type="component" value="Unassembled WGS sequence"/>
</dbReference>
<keyword evidence="3" id="KW-1185">Reference proteome</keyword>
<organism evidence="2 3">
    <name type="scientific">Papilio xuthus</name>
    <name type="common">Asian swallowtail butterfly</name>
    <dbReference type="NCBI Taxonomy" id="66420"/>
    <lineage>
        <taxon>Eukaryota</taxon>
        <taxon>Metazoa</taxon>
        <taxon>Ecdysozoa</taxon>
        <taxon>Arthropoda</taxon>
        <taxon>Hexapoda</taxon>
        <taxon>Insecta</taxon>
        <taxon>Pterygota</taxon>
        <taxon>Neoptera</taxon>
        <taxon>Endopterygota</taxon>
        <taxon>Lepidoptera</taxon>
        <taxon>Glossata</taxon>
        <taxon>Ditrysia</taxon>
        <taxon>Papilionoidea</taxon>
        <taxon>Papilionidae</taxon>
        <taxon>Papilioninae</taxon>
        <taxon>Papilio</taxon>
    </lineage>
</organism>
<evidence type="ECO:0000313" key="2">
    <source>
        <dbReference type="EMBL" id="KPJ03677.1"/>
    </source>
</evidence>
<gene>
    <name evidence="2" type="ORF">RR46_04289</name>
</gene>
<feature type="compositionally biased region" description="Polar residues" evidence="1">
    <location>
        <begin position="24"/>
        <end position="33"/>
    </location>
</feature>
<feature type="region of interest" description="Disordered" evidence="1">
    <location>
        <begin position="1"/>
        <end position="41"/>
    </location>
</feature>
<feature type="compositionally biased region" description="Basic and acidic residues" evidence="1">
    <location>
        <begin position="1"/>
        <end position="15"/>
    </location>
</feature>
<dbReference type="AlphaFoldDB" id="A0A194QDX7"/>
<sequence>MDYLGDKEEYNERSGEGTPLGDSNVWSHSNTAQKVEDDTKKTKHIILRREPTLPEYRGNTTSITISTLTYVVEPALTSSHELARPVKYHDHTEDRRQVEAIPRFV</sequence>
<name>A0A194QDX7_PAPXU</name>
<evidence type="ECO:0000313" key="3">
    <source>
        <dbReference type="Proteomes" id="UP000053268"/>
    </source>
</evidence>
<protein>
    <submittedName>
        <fullName evidence="2">Uncharacterized protein</fullName>
    </submittedName>
</protein>
<evidence type="ECO:0000256" key="1">
    <source>
        <dbReference type="SAM" id="MobiDB-lite"/>
    </source>
</evidence>
<accession>A0A194QDX7</accession>